<reference evidence="1 2" key="1">
    <citation type="submission" date="2019-04" db="EMBL/GenBank/DDBJ databases">
        <title>Draft genome sequence of Gemmobacter aestuarii sp. nov.</title>
        <authorList>
            <person name="Hameed A."/>
            <person name="Lin S.-Y."/>
            <person name="Shahina M."/>
            <person name="Lai W.-A."/>
            <person name="Young C.-C."/>
        </authorList>
    </citation>
    <scope>NUCLEOTIDE SEQUENCE [LARGE SCALE GENOMIC DNA]</scope>
    <source>
        <strain evidence="1 2">CC-PW-75</strain>
    </source>
</reference>
<dbReference type="InterPro" id="IPR019587">
    <property type="entry name" value="Polyketide_cyclase/dehydratase"/>
</dbReference>
<keyword evidence="2" id="KW-1185">Reference proteome</keyword>
<dbReference type="Gene3D" id="3.30.530.20">
    <property type="match status" value="1"/>
</dbReference>
<proteinExistence type="predicted"/>
<protein>
    <submittedName>
        <fullName evidence="1">SRPBCC family protein</fullName>
    </submittedName>
</protein>
<dbReference type="RefSeq" id="WP_136394386.1">
    <property type="nucleotide sequence ID" value="NZ_SSND01000002.1"/>
</dbReference>
<accession>A0A4S3MQ59</accession>
<dbReference type="SUPFAM" id="SSF55961">
    <property type="entry name" value="Bet v1-like"/>
    <property type="match status" value="1"/>
</dbReference>
<gene>
    <name evidence="1" type="ORF">E7811_09400</name>
</gene>
<comment type="caution">
    <text evidence="1">The sequence shown here is derived from an EMBL/GenBank/DDBJ whole genome shotgun (WGS) entry which is preliminary data.</text>
</comment>
<dbReference type="Pfam" id="PF10604">
    <property type="entry name" value="Polyketide_cyc2"/>
    <property type="match status" value="1"/>
</dbReference>
<dbReference type="InterPro" id="IPR023393">
    <property type="entry name" value="START-like_dom_sf"/>
</dbReference>
<dbReference type="OrthoDB" id="7860307at2"/>
<evidence type="ECO:0000313" key="1">
    <source>
        <dbReference type="EMBL" id="THD83491.1"/>
    </source>
</evidence>
<evidence type="ECO:0000313" key="2">
    <source>
        <dbReference type="Proteomes" id="UP000309450"/>
    </source>
</evidence>
<organism evidence="1 2">
    <name type="scientific">Aliigemmobacter aestuarii</name>
    <dbReference type="NCBI Taxonomy" id="1445661"/>
    <lineage>
        <taxon>Bacteria</taxon>
        <taxon>Pseudomonadati</taxon>
        <taxon>Pseudomonadota</taxon>
        <taxon>Alphaproteobacteria</taxon>
        <taxon>Rhodobacterales</taxon>
        <taxon>Paracoccaceae</taxon>
        <taxon>Aliigemmobacter</taxon>
    </lineage>
</organism>
<dbReference type="CDD" id="cd07812">
    <property type="entry name" value="SRPBCC"/>
    <property type="match status" value="1"/>
</dbReference>
<dbReference type="EMBL" id="SSND01000002">
    <property type="protein sequence ID" value="THD83491.1"/>
    <property type="molecule type" value="Genomic_DNA"/>
</dbReference>
<sequence length="157" mass="17733">MKFSTREDIEAPIDAVFAALADFDYWERAGMRRGAEVSRSDKQTKTGPGMGWNVRFRFRGKDRALAIRLTEMDKPARLAFAGDSKPVNGTMVIDLLELSPRRTRVNISTEIKPKTLGARLVIQSLKLAKAKMDRRYQARVTAFCKDIEGRLAATRRA</sequence>
<name>A0A4S3MQ59_9RHOB</name>
<dbReference type="Proteomes" id="UP000309450">
    <property type="component" value="Unassembled WGS sequence"/>
</dbReference>
<dbReference type="AlphaFoldDB" id="A0A4S3MQ59"/>